<organism evidence="1 2">
    <name type="scientific">Halomonas flagellata</name>
    <dbReference type="NCBI Taxonomy" id="2920385"/>
    <lineage>
        <taxon>Bacteria</taxon>
        <taxon>Pseudomonadati</taxon>
        <taxon>Pseudomonadota</taxon>
        <taxon>Gammaproteobacteria</taxon>
        <taxon>Oceanospirillales</taxon>
        <taxon>Halomonadaceae</taxon>
        <taxon>Halomonas</taxon>
    </lineage>
</organism>
<dbReference type="EMBL" id="JAKVPY010000009">
    <property type="protein sequence ID" value="MCH4563456.1"/>
    <property type="molecule type" value="Genomic_DNA"/>
</dbReference>
<protein>
    <submittedName>
        <fullName evidence="1">Uncharacterized protein</fullName>
    </submittedName>
</protein>
<evidence type="ECO:0000313" key="2">
    <source>
        <dbReference type="Proteomes" id="UP001202117"/>
    </source>
</evidence>
<proteinExistence type="predicted"/>
<name>A0ABS9RUD5_9GAMM</name>
<dbReference type="Proteomes" id="UP001202117">
    <property type="component" value="Unassembled WGS sequence"/>
</dbReference>
<sequence length="74" mass="7527">MSWRLGVIGGLAQWLGTTWLLAVLTATALAAAGSAERLPEVARGADACRKKSRWGACPGSPGAIYSQQATAVAG</sequence>
<evidence type="ECO:0000313" key="1">
    <source>
        <dbReference type="EMBL" id="MCH4563456.1"/>
    </source>
</evidence>
<gene>
    <name evidence="1" type="ORF">MKP05_09970</name>
</gene>
<comment type="caution">
    <text evidence="1">The sequence shown here is derived from an EMBL/GenBank/DDBJ whole genome shotgun (WGS) entry which is preliminary data.</text>
</comment>
<reference evidence="1 2" key="1">
    <citation type="submission" date="2022-02" db="EMBL/GenBank/DDBJ databases">
        <title>Halomonas fukangensis sp. nov., a halophilic bacterium isolated from a bulk soil of Kalidium foliatum at Fukang.</title>
        <authorList>
            <person name="Huang Y."/>
        </authorList>
    </citation>
    <scope>NUCLEOTIDE SEQUENCE [LARGE SCALE GENOMIC DNA]</scope>
    <source>
        <strain evidence="1 2">EGI 63088</strain>
    </source>
</reference>
<dbReference type="RefSeq" id="WP_240568145.1">
    <property type="nucleotide sequence ID" value="NZ_JAKVPY010000009.1"/>
</dbReference>
<accession>A0ABS9RUD5</accession>
<keyword evidence="2" id="KW-1185">Reference proteome</keyword>